<name>A0A8J3QZF4_9ACTN</name>
<dbReference type="InterPro" id="IPR045436">
    <property type="entry name" value="DUF6507"/>
</dbReference>
<protein>
    <submittedName>
        <fullName evidence="1">Uncharacterized protein</fullName>
    </submittedName>
</protein>
<dbReference type="EMBL" id="BONZ01000089">
    <property type="protein sequence ID" value="GIH20119.1"/>
    <property type="molecule type" value="Genomic_DNA"/>
</dbReference>
<proteinExistence type="predicted"/>
<keyword evidence="2" id="KW-1185">Reference proteome</keyword>
<comment type="caution">
    <text evidence="1">The sequence shown here is derived from an EMBL/GenBank/DDBJ whole genome shotgun (WGS) entry which is preliminary data.</text>
</comment>
<sequence>MIKHQVAPILNGAKRDCEAIESAGKSILRTVDEAISASGEGNPVAGALIEFGASTTGYVRDSLDLAGRVVGAGFNATNAYIEADCHMTANVRRALEVGITRPIDHKLETT</sequence>
<dbReference type="Proteomes" id="UP000642748">
    <property type="component" value="Unassembled WGS sequence"/>
</dbReference>
<evidence type="ECO:0000313" key="1">
    <source>
        <dbReference type="EMBL" id="GIH20119.1"/>
    </source>
</evidence>
<gene>
    <name evidence="1" type="ORF">Raf01_82910</name>
</gene>
<accession>A0A8J3QZF4</accession>
<evidence type="ECO:0000313" key="2">
    <source>
        <dbReference type="Proteomes" id="UP000642748"/>
    </source>
</evidence>
<dbReference type="AlphaFoldDB" id="A0A8J3QZF4"/>
<organism evidence="1 2">
    <name type="scientific">Rugosimonospora africana</name>
    <dbReference type="NCBI Taxonomy" id="556532"/>
    <lineage>
        <taxon>Bacteria</taxon>
        <taxon>Bacillati</taxon>
        <taxon>Actinomycetota</taxon>
        <taxon>Actinomycetes</taxon>
        <taxon>Micromonosporales</taxon>
        <taxon>Micromonosporaceae</taxon>
        <taxon>Rugosimonospora</taxon>
    </lineage>
</organism>
<dbReference type="Pfam" id="PF20117">
    <property type="entry name" value="DUF6507"/>
    <property type="match status" value="1"/>
</dbReference>
<reference evidence="1" key="1">
    <citation type="submission" date="2021-01" db="EMBL/GenBank/DDBJ databases">
        <title>Whole genome shotgun sequence of Rugosimonospora africana NBRC 104875.</title>
        <authorList>
            <person name="Komaki H."/>
            <person name="Tamura T."/>
        </authorList>
    </citation>
    <scope>NUCLEOTIDE SEQUENCE</scope>
    <source>
        <strain evidence="1">NBRC 104875</strain>
    </source>
</reference>